<dbReference type="Proteomes" id="UP000095087">
    <property type="component" value="Unassembled WGS sequence"/>
</dbReference>
<dbReference type="EMBL" id="MASI01000003">
    <property type="protein sequence ID" value="ODA67688.1"/>
    <property type="molecule type" value="Genomic_DNA"/>
</dbReference>
<dbReference type="AlphaFoldDB" id="A0A1E2S025"/>
<name>A0A1E2S025_9HYPH</name>
<proteinExistence type="predicted"/>
<evidence type="ECO:0000313" key="3">
    <source>
        <dbReference type="Proteomes" id="UP000095087"/>
    </source>
</evidence>
<gene>
    <name evidence="2" type="ORF">A7A08_01723</name>
</gene>
<evidence type="ECO:0000256" key="1">
    <source>
        <dbReference type="SAM" id="MobiDB-lite"/>
    </source>
</evidence>
<organism evidence="2 3">
    <name type="scientific">Methyloligella halotolerans</name>
    <dbReference type="NCBI Taxonomy" id="1177755"/>
    <lineage>
        <taxon>Bacteria</taxon>
        <taxon>Pseudomonadati</taxon>
        <taxon>Pseudomonadota</taxon>
        <taxon>Alphaproteobacteria</taxon>
        <taxon>Hyphomicrobiales</taxon>
        <taxon>Hyphomicrobiaceae</taxon>
        <taxon>Methyloligella</taxon>
    </lineage>
</organism>
<feature type="compositionally biased region" description="Polar residues" evidence="1">
    <location>
        <begin position="135"/>
        <end position="147"/>
    </location>
</feature>
<protein>
    <submittedName>
        <fullName evidence="2">Uncharacterized protein</fullName>
    </submittedName>
</protein>
<reference evidence="2 3" key="1">
    <citation type="submission" date="2016-07" db="EMBL/GenBank/DDBJ databases">
        <title>Draft genome sequence of Methyloligella halotolerans C2T (VKM B-2706T=CCUG 61687T=DSM 25045T), a halotolerant polyhydroxybutyrate accumulating methylotroph.</title>
        <authorList>
            <person name="Vasilenko O.V."/>
            <person name="Doronina N.V."/>
            <person name="Poroshina M.N."/>
            <person name="Tarlachkov S.V."/>
            <person name="Trotsenko Y.A."/>
        </authorList>
    </citation>
    <scope>NUCLEOTIDE SEQUENCE [LARGE SCALE GENOMIC DNA]</scope>
    <source>
        <strain evidence="2 3">VKM B-2706</strain>
    </source>
</reference>
<keyword evidence="3" id="KW-1185">Reference proteome</keyword>
<sequence>METPYYPDEERAAIFLNSETEMVPNAKTYSVPTLAALMGYMRLFSFEVIATRKLTSPHRVTLLAKAVKPEEVSDRPYMVERIHDVDFCDLEFLLSRDLSEERSHIVAPRASDGDIDPAKYEPDFPYHPPRGKRTVGTTAWTTPDGNR</sequence>
<dbReference type="OrthoDB" id="9802872at2"/>
<accession>A0A1E2S025</accession>
<feature type="region of interest" description="Disordered" evidence="1">
    <location>
        <begin position="101"/>
        <end position="147"/>
    </location>
</feature>
<comment type="caution">
    <text evidence="2">The sequence shown here is derived from an EMBL/GenBank/DDBJ whole genome shotgun (WGS) entry which is preliminary data.</text>
</comment>
<evidence type="ECO:0000313" key="2">
    <source>
        <dbReference type="EMBL" id="ODA67688.1"/>
    </source>
</evidence>